<evidence type="ECO:0000256" key="2">
    <source>
        <dbReference type="ARBA" id="ARBA00023125"/>
    </source>
</evidence>
<feature type="domain" description="HTH araC/xylS-type" evidence="6">
    <location>
        <begin position="668"/>
        <end position="767"/>
    </location>
</feature>
<evidence type="ECO:0000313" key="8">
    <source>
        <dbReference type="Proteomes" id="UP000621560"/>
    </source>
</evidence>
<dbReference type="GO" id="GO:0043565">
    <property type="term" value="F:sequence-specific DNA binding"/>
    <property type="evidence" value="ECO:0007669"/>
    <property type="project" value="InterPro"/>
</dbReference>
<keyword evidence="3" id="KW-0804">Transcription</keyword>
<dbReference type="InterPro" id="IPR009057">
    <property type="entry name" value="Homeodomain-like_sf"/>
</dbReference>
<dbReference type="PROSITE" id="PS00041">
    <property type="entry name" value="HTH_ARAC_FAMILY_1"/>
    <property type="match status" value="1"/>
</dbReference>
<evidence type="ECO:0000256" key="3">
    <source>
        <dbReference type="ARBA" id="ARBA00023163"/>
    </source>
</evidence>
<dbReference type="Proteomes" id="UP000621560">
    <property type="component" value="Unassembled WGS sequence"/>
</dbReference>
<dbReference type="Pfam" id="PF12833">
    <property type="entry name" value="HTH_18"/>
    <property type="match status" value="1"/>
</dbReference>
<name>A0A927BUX6_9BACL</name>
<keyword evidence="8" id="KW-1185">Reference proteome</keyword>
<dbReference type="GO" id="GO:0003700">
    <property type="term" value="F:DNA-binding transcription factor activity"/>
    <property type="evidence" value="ECO:0007669"/>
    <property type="project" value="InterPro"/>
</dbReference>
<dbReference type="InterPro" id="IPR018060">
    <property type="entry name" value="HTH_AraC"/>
</dbReference>
<keyword evidence="5" id="KW-1133">Transmembrane helix</keyword>
<dbReference type="Gene3D" id="3.30.450.20">
    <property type="entry name" value="PAS domain"/>
    <property type="match status" value="1"/>
</dbReference>
<evidence type="ECO:0000313" key="7">
    <source>
        <dbReference type="EMBL" id="MBD2845959.1"/>
    </source>
</evidence>
<dbReference type="PANTHER" id="PTHR43280">
    <property type="entry name" value="ARAC-FAMILY TRANSCRIPTIONAL REGULATOR"/>
    <property type="match status" value="1"/>
</dbReference>
<protein>
    <submittedName>
        <fullName evidence="7">AraC family transcriptional regulator</fullName>
    </submittedName>
</protein>
<dbReference type="SUPFAM" id="SSF46689">
    <property type="entry name" value="Homeodomain-like"/>
    <property type="match status" value="1"/>
</dbReference>
<dbReference type="EMBL" id="JACXIZ010000020">
    <property type="protein sequence ID" value="MBD2845959.1"/>
    <property type="molecule type" value="Genomic_DNA"/>
</dbReference>
<feature type="coiled-coil region" evidence="4">
    <location>
        <begin position="36"/>
        <end position="63"/>
    </location>
</feature>
<evidence type="ECO:0000256" key="1">
    <source>
        <dbReference type="ARBA" id="ARBA00023015"/>
    </source>
</evidence>
<evidence type="ECO:0000259" key="6">
    <source>
        <dbReference type="PROSITE" id="PS01124"/>
    </source>
</evidence>
<comment type="caution">
    <text evidence="7">The sequence shown here is derived from an EMBL/GenBank/DDBJ whole genome shotgun (WGS) entry which is preliminary data.</text>
</comment>
<dbReference type="Gene3D" id="1.10.10.60">
    <property type="entry name" value="Homeodomain-like"/>
    <property type="match status" value="2"/>
</dbReference>
<dbReference type="PROSITE" id="PS01124">
    <property type="entry name" value="HTH_ARAC_FAMILY_2"/>
    <property type="match status" value="1"/>
</dbReference>
<sequence>MHKLMIRFFVPYLLILIVTHGISMYTYYHTLNVMERDVLEVNRQALEQTKNILDRRLSELEMIVSQLSNAPRVTNYQTVTEPFEGVSTYRTLELVKELYDYKQSNNFIADYYLYYQASDMVISANTSYRLPAFYSDIYGYTDLDAAQWREMLGDGYHYKRILPAREMDVRGKRERMVTYLHSIGMPHSSKGVVVILIRESEIRSLLARLVHAEEGRAYLAGADGSVIVSTAQEEIPTSGTMPMPELPYGSSGQFKRELDGKEATVNYTTSAHSDWTYVAMQPTSAVLDTVSAVQRTIWTTLLMSLAVGLLIAVYMAYRGSRPLRELVQRVRERFGGEAADHEARDAYGLIEGTLERLWVNKDELETKIEAQLPLLRFAFFERLLKGELVTQDEIMRMRQHAGVELLGGCSGVCVIQLDQRPVAETLQTDASPARLVRLRVLAKEALSGALPAGCHLHDLGGDKLALLYTTATDELERAAKEMEALVERIDRILLERLQMRCVLACGGVYAAGGEIARSCEEARRMLATAGYREEEARIVRHDGQPRNVLSYAYTTEQETRLLHLLKAGNTEEAGALLDRIERDNFHDRELSLSLLRLLLYNLGEVAMRLAELPGGADGERQRQLEHILLRLDEQGDPAEMFAALRELLLSVGREMHERKRSRNEGLRDRIVDYVRSSYANPELSLVLVAERFQLSEVYLSQFYKEQTGLNFSDDLERLRMNRVRELLAVSELSVGEIARQVGYNTASSFGRAFKRIHGMSATAYRKLRLEEKL</sequence>
<evidence type="ECO:0000256" key="5">
    <source>
        <dbReference type="SAM" id="Phobius"/>
    </source>
</evidence>
<keyword evidence="1" id="KW-0805">Transcription regulation</keyword>
<keyword evidence="4" id="KW-0175">Coiled coil</keyword>
<feature type="coiled-coil region" evidence="4">
    <location>
        <begin position="468"/>
        <end position="495"/>
    </location>
</feature>
<dbReference type="PANTHER" id="PTHR43280:SF2">
    <property type="entry name" value="HTH-TYPE TRANSCRIPTIONAL REGULATOR EXSA"/>
    <property type="match status" value="1"/>
</dbReference>
<dbReference type="InterPro" id="IPR018062">
    <property type="entry name" value="HTH_AraC-typ_CS"/>
</dbReference>
<reference evidence="7" key="1">
    <citation type="submission" date="2020-09" db="EMBL/GenBank/DDBJ databases">
        <title>A novel bacterium of genus Paenibacillus, isolated from South China Sea.</title>
        <authorList>
            <person name="Huang H."/>
            <person name="Mo K."/>
            <person name="Hu Y."/>
        </authorList>
    </citation>
    <scope>NUCLEOTIDE SEQUENCE</scope>
    <source>
        <strain evidence="7">IB182496</strain>
    </source>
</reference>
<accession>A0A927BUX6</accession>
<gene>
    <name evidence="7" type="ORF">IDH44_12210</name>
</gene>
<dbReference type="AlphaFoldDB" id="A0A927BUX6"/>
<keyword evidence="5" id="KW-0812">Transmembrane</keyword>
<feature type="transmembrane region" description="Helical" evidence="5">
    <location>
        <begin position="9"/>
        <end position="28"/>
    </location>
</feature>
<dbReference type="SMART" id="SM00342">
    <property type="entry name" value="HTH_ARAC"/>
    <property type="match status" value="1"/>
</dbReference>
<keyword evidence="5" id="KW-0472">Membrane</keyword>
<dbReference type="RefSeq" id="WP_190918027.1">
    <property type="nucleotide sequence ID" value="NZ_JACXIZ010000020.1"/>
</dbReference>
<proteinExistence type="predicted"/>
<keyword evidence="2" id="KW-0238">DNA-binding</keyword>
<evidence type="ECO:0000256" key="4">
    <source>
        <dbReference type="SAM" id="Coils"/>
    </source>
</evidence>
<organism evidence="7 8">
    <name type="scientific">Paenibacillus sabuli</name>
    <dbReference type="NCBI Taxonomy" id="2772509"/>
    <lineage>
        <taxon>Bacteria</taxon>
        <taxon>Bacillati</taxon>
        <taxon>Bacillota</taxon>
        <taxon>Bacilli</taxon>
        <taxon>Bacillales</taxon>
        <taxon>Paenibacillaceae</taxon>
        <taxon>Paenibacillus</taxon>
    </lineage>
</organism>
<feature type="transmembrane region" description="Helical" evidence="5">
    <location>
        <begin position="297"/>
        <end position="317"/>
    </location>
</feature>